<dbReference type="PANTHER" id="PTHR45339:SF1">
    <property type="entry name" value="HYBRID SIGNAL TRANSDUCTION HISTIDINE KINASE J"/>
    <property type="match status" value="1"/>
</dbReference>
<dbReference type="Pfam" id="PF01627">
    <property type="entry name" value="Hpt"/>
    <property type="match status" value="1"/>
</dbReference>
<evidence type="ECO:0000259" key="16">
    <source>
        <dbReference type="PROSITE" id="PS50113"/>
    </source>
</evidence>
<keyword evidence="6" id="KW-0812">Transmembrane</keyword>
<dbReference type="SMART" id="SM00387">
    <property type="entry name" value="HATPase_c"/>
    <property type="match status" value="1"/>
</dbReference>
<dbReference type="InterPro" id="IPR036641">
    <property type="entry name" value="HPT_dom_sf"/>
</dbReference>
<dbReference type="PROSITE" id="PS50110">
    <property type="entry name" value="RESPONSE_REGULATORY"/>
    <property type="match status" value="1"/>
</dbReference>
<evidence type="ECO:0000313" key="18">
    <source>
        <dbReference type="EMBL" id="KTD18431.1"/>
    </source>
</evidence>
<feature type="domain" description="PAC" evidence="16">
    <location>
        <begin position="86"/>
        <end position="142"/>
    </location>
</feature>
<keyword evidence="8" id="KW-0067">ATP-binding</keyword>
<evidence type="ECO:0000256" key="4">
    <source>
        <dbReference type="ARBA" id="ARBA00022475"/>
    </source>
</evidence>
<gene>
    <name evidence="18" type="ORF">Ljor_2737</name>
</gene>
<keyword evidence="18" id="KW-0808">Transferase</keyword>
<dbReference type="InterPro" id="IPR008207">
    <property type="entry name" value="Sig_transdc_His_kin_Hpt_dom"/>
</dbReference>
<dbReference type="Pfam" id="PF02518">
    <property type="entry name" value="HATPase_c"/>
    <property type="match status" value="1"/>
</dbReference>
<dbReference type="Gene3D" id="3.30.450.20">
    <property type="entry name" value="PAS domain"/>
    <property type="match status" value="1"/>
</dbReference>
<name>A0A0W0VEA1_9GAMM</name>
<evidence type="ECO:0000259" key="17">
    <source>
        <dbReference type="PROSITE" id="PS50894"/>
    </source>
</evidence>
<dbReference type="SUPFAM" id="SSF52172">
    <property type="entry name" value="CheY-like"/>
    <property type="match status" value="1"/>
</dbReference>
<sequence length="671" mass="76026">MVLPKKQREDFANQDNLTNTIIDYLPAQIFWKNKSLTYVGCNMAFVNSLGLHSKEEVIGKSDFELPVSEENSQSYRADDRKIIENKESRINIEECQRLTDGTERILSTSKVPLINKNGEVTGVLGIYIDITDRIKMEKSLAKAKEQAELSNRAKTEFITNMSHDIRTPVSGIIGISKLLEERLEDPEEKQYAHWVHESGEQLLSLLNSVLDIIAASQSTENRLVEEEFDLYQSIKNLIHLELPTVKLKQLDLDIDFDPAIRNAIITDRTKLVRILLNLIGNAIKFTDKGKIGIQVKKISDANDEQLLEFVIWDTGIGIPAELQQQVFERFFRVNPSYKGKYDGHGVGLHIVRNYLELLDSKIQLESEPTVGTRISFNLKVKRGKILPAFEFMSEEKDSQEPKPLFNGKANILLVEDNTVALRIAESLITQLGYHCTSTMDAEEAMKLIEVNRYDLIITDIGLPTMSGQELTHWLRSLPQNHKNYSIPVVGLTAHAVEKIEEECLQAGMNKILTKPLSRTTLQEIVSSFLAPAPHQEQQFLGSDLPNTETGLFELQNFPLLDANIALSNSGSKAAMREILELLLFDNLQQEESALRKAHADNNWTNAEKIAHKLKSSALYCGTVKLQYACQYFERYCKAGYSKRRQDLFEQLLTVIAETKIAIKSWLSSSEQ</sequence>
<dbReference type="InterPro" id="IPR036890">
    <property type="entry name" value="HATPase_C_sf"/>
</dbReference>
<dbReference type="PROSITE" id="PS50113">
    <property type="entry name" value="PAC"/>
    <property type="match status" value="1"/>
</dbReference>
<dbReference type="SMART" id="SM00448">
    <property type="entry name" value="REC"/>
    <property type="match status" value="1"/>
</dbReference>
<evidence type="ECO:0000256" key="6">
    <source>
        <dbReference type="ARBA" id="ARBA00022692"/>
    </source>
</evidence>
<dbReference type="InterPro" id="IPR003594">
    <property type="entry name" value="HATPase_dom"/>
</dbReference>
<evidence type="ECO:0000256" key="3">
    <source>
        <dbReference type="ARBA" id="ARBA00012438"/>
    </source>
</evidence>
<keyword evidence="4" id="KW-1003">Cell membrane</keyword>
<evidence type="ECO:0000256" key="7">
    <source>
        <dbReference type="ARBA" id="ARBA00022741"/>
    </source>
</evidence>
<feature type="modified residue" description="4-aspartylphosphate" evidence="13">
    <location>
        <position position="459"/>
    </location>
</feature>
<dbReference type="EMBL" id="LNYJ01000011">
    <property type="protein sequence ID" value="KTD18431.1"/>
    <property type="molecule type" value="Genomic_DNA"/>
</dbReference>
<dbReference type="Gene3D" id="3.30.565.10">
    <property type="entry name" value="Histidine kinase-like ATPase, C-terminal domain"/>
    <property type="match status" value="1"/>
</dbReference>
<comment type="subcellular location">
    <subcellularLocation>
        <location evidence="2">Cell membrane</location>
        <topology evidence="2">Multi-pass membrane protein</topology>
    </subcellularLocation>
</comment>
<dbReference type="SUPFAM" id="SSF55785">
    <property type="entry name" value="PYP-like sensor domain (PAS domain)"/>
    <property type="match status" value="1"/>
</dbReference>
<evidence type="ECO:0000256" key="2">
    <source>
        <dbReference type="ARBA" id="ARBA00004651"/>
    </source>
</evidence>
<dbReference type="InterPro" id="IPR013656">
    <property type="entry name" value="PAS_4"/>
</dbReference>
<keyword evidence="7" id="KW-0547">Nucleotide-binding</keyword>
<dbReference type="SUPFAM" id="SSF55874">
    <property type="entry name" value="ATPase domain of HSP90 chaperone/DNA topoisomerase II/histidine kinase"/>
    <property type="match status" value="1"/>
</dbReference>
<dbReference type="Gene3D" id="1.10.287.130">
    <property type="match status" value="1"/>
</dbReference>
<dbReference type="OrthoDB" id="9770795at2"/>
<evidence type="ECO:0000313" key="19">
    <source>
        <dbReference type="Proteomes" id="UP000055035"/>
    </source>
</evidence>
<dbReference type="SMART" id="SM00073">
    <property type="entry name" value="HPT"/>
    <property type="match status" value="1"/>
</dbReference>
<keyword evidence="18" id="KW-0418">Kinase</keyword>
<dbReference type="Pfam" id="PF08448">
    <property type="entry name" value="PAS_4"/>
    <property type="match status" value="1"/>
</dbReference>
<keyword evidence="5 13" id="KW-0597">Phosphoprotein</keyword>
<dbReference type="GO" id="GO:0005886">
    <property type="term" value="C:plasma membrane"/>
    <property type="evidence" value="ECO:0007669"/>
    <property type="project" value="UniProtKB-SubCell"/>
</dbReference>
<dbReference type="Pfam" id="PF00072">
    <property type="entry name" value="Response_reg"/>
    <property type="match status" value="1"/>
</dbReference>
<dbReference type="InterPro" id="IPR011006">
    <property type="entry name" value="CheY-like_superfamily"/>
</dbReference>
<dbReference type="GO" id="GO:0000155">
    <property type="term" value="F:phosphorelay sensor kinase activity"/>
    <property type="evidence" value="ECO:0007669"/>
    <property type="project" value="InterPro"/>
</dbReference>
<dbReference type="AlphaFoldDB" id="A0A0W0VEA1"/>
<comment type="catalytic activity">
    <reaction evidence="1">
        <text>ATP + protein L-histidine = ADP + protein N-phospho-L-histidine.</text>
        <dbReference type="EC" id="2.7.13.3"/>
    </reaction>
</comment>
<dbReference type="InterPro" id="IPR004358">
    <property type="entry name" value="Sig_transdc_His_kin-like_C"/>
</dbReference>
<evidence type="ECO:0000259" key="15">
    <source>
        <dbReference type="PROSITE" id="PS50110"/>
    </source>
</evidence>
<keyword evidence="11" id="KW-0472">Membrane</keyword>
<dbReference type="InterPro" id="IPR036097">
    <property type="entry name" value="HisK_dim/P_sf"/>
</dbReference>
<dbReference type="InterPro" id="IPR035965">
    <property type="entry name" value="PAS-like_dom_sf"/>
</dbReference>
<keyword evidence="9" id="KW-1133">Transmembrane helix</keyword>
<dbReference type="SUPFAM" id="SSF47226">
    <property type="entry name" value="Histidine-containing phosphotransfer domain, HPT domain"/>
    <property type="match status" value="1"/>
</dbReference>
<dbReference type="SUPFAM" id="SSF47384">
    <property type="entry name" value="Homodimeric domain of signal transducing histidine kinase"/>
    <property type="match status" value="1"/>
</dbReference>
<dbReference type="Pfam" id="PF00512">
    <property type="entry name" value="HisKA"/>
    <property type="match status" value="1"/>
</dbReference>
<dbReference type="InterPro" id="IPR001789">
    <property type="entry name" value="Sig_transdc_resp-reg_receiver"/>
</dbReference>
<dbReference type="Proteomes" id="UP000055035">
    <property type="component" value="Unassembled WGS sequence"/>
</dbReference>
<proteinExistence type="predicted"/>
<feature type="domain" description="Histidine kinase" evidence="14">
    <location>
        <begin position="160"/>
        <end position="382"/>
    </location>
</feature>
<dbReference type="PATRIC" id="fig|456.5.peg.2931"/>
<dbReference type="PANTHER" id="PTHR45339">
    <property type="entry name" value="HYBRID SIGNAL TRANSDUCTION HISTIDINE KINASE J"/>
    <property type="match status" value="1"/>
</dbReference>
<dbReference type="PROSITE" id="PS50894">
    <property type="entry name" value="HPT"/>
    <property type="match status" value="1"/>
</dbReference>
<dbReference type="STRING" id="456.Ljor_2737"/>
<organism evidence="18 19">
    <name type="scientific">Legionella jordanis</name>
    <dbReference type="NCBI Taxonomy" id="456"/>
    <lineage>
        <taxon>Bacteria</taxon>
        <taxon>Pseudomonadati</taxon>
        <taxon>Pseudomonadota</taxon>
        <taxon>Gammaproteobacteria</taxon>
        <taxon>Legionellales</taxon>
        <taxon>Legionellaceae</taxon>
        <taxon>Legionella</taxon>
    </lineage>
</organism>
<dbReference type="NCBIfam" id="TIGR00229">
    <property type="entry name" value="sensory_box"/>
    <property type="match status" value="1"/>
</dbReference>
<dbReference type="Gene3D" id="1.20.120.160">
    <property type="entry name" value="HPT domain"/>
    <property type="match status" value="1"/>
</dbReference>
<reference evidence="18 19" key="1">
    <citation type="submission" date="2015-11" db="EMBL/GenBank/DDBJ databases">
        <title>Genomic analysis of 38 Legionella species identifies large and diverse effector repertoires.</title>
        <authorList>
            <person name="Burstein D."/>
            <person name="Amaro F."/>
            <person name="Zusman T."/>
            <person name="Lifshitz Z."/>
            <person name="Cohen O."/>
            <person name="Gilbert J.A."/>
            <person name="Pupko T."/>
            <person name="Shuman H.A."/>
            <person name="Segal G."/>
        </authorList>
    </citation>
    <scope>NUCLEOTIDE SEQUENCE [LARGE SCALE GENOMIC DNA]</scope>
    <source>
        <strain evidence="18 19">BL-540</strain>
    </source>
</reference>
<dbReference type="PRINTS" id="PR00344">
    <property type="entry name" value="BCTRLSENSOR"/>
</dbReference>
<dbReference type="InterPro" id="IPR000014">
    <property type="entry name" value="PAS"/>
</dbReference>
<dbReference type="InterPro" id="IPR000700">
    <property type="entry name" value="PAS-assoc_C"/>
</dbReference>
<keyword evidence="19" id="KW-1185">Reference proteome</keyword>
<dbReference type="InterPro" id="IPR003661">
    <property type="entry name" value="HisK_dim/P_dom"/>
</dbReference>
<evidence type="ECO:0000256" key="12">
    <source>
        <dbReference type="PROSITE-ProRule" id="PRU00110"/>
    </source>
</evidence>
<dbReference type="CDD" id="cd00082">
    <property type="entry name" value="HisKA"/>
    <property type="match status" value="1"/>
</dbReference>
<evidence type="ECO:0000256" key="9">
    <source>
        <dbReference type="ARBA" id="ARBA00022989"/>
    </source>
</evidence>
<dbReference type="CDD" id="cd16922">
    <property type="entry name" value="HATPase_EvgS-ArcB-TorS-like"/>
    <property type="match status" value="1"/>
</dbReference>
<dbReference type="InterPro" id="IPR005467">
    <property type="entry name" value="His_kinase_dom"/>
</dbReference>
<evidence type="ECO:0000256" key="8">
    <source>
        <dbReference type="ARBA" id="ARBA00022840"/>
    </source>
</evidence>
<dbReference type="CDD" id="cd17546">
    <property type="entry name" value="REC_hyHK_CKI1_RcsC-like"/>
    <property type="match status" value="1"/>
</dbReference>
<feature type="domain" description="Response regulatory" evidence="15">
    <location>
        <begin position="410"/>
        <end position="529"/>
    </location>
</feature>
<feature type="domain" description="HPt" evidence="17">
    <location>
        <begin position="572"/>
        <end position="669"/>
    </location>
</feature>
<dbReference type="Gene3D" id="3.40.50.2300">
    <property type="match status" value="1"/>
</dbReference>
<dbReference type="RefSeq" id="WP_058472091.1">
    <property type="nucleotide sequence ID" value="NZ_CAAAIC010000005.1"/>
</dbReference>
<evidence type="ECO:0000256" key="11">
    <source>
        <dbReference type="ARBA" id="ARBA00023136"/>
    </source>
</evidence>
<feature type="modified residue" description="Phosphohistidine" evidence="12">
    <location>
        <position position="611"/>
    </location>
</feature>
<keyword evidence="10" id="KW-0902">Two-component regulatory system</keyword>
<dbReference type="SMART" id="SM00388">
    <property type="entry name" value="HisKA"/>
    <property type="match status" value="1"/>
</dbReference>
<dbReference type="GO" id="GO:0005524">
    <property type="term" value="F:ATP binding"/>
    <property type="evidence" value="ECO:0007669"/>
    <property type="project" value="UniProtKB-KW"/>
</dbReference>
<accession>A0A0W0VEA1</accession>
<evidence type="ECO:0000256" key="13">
    <source>
        <dbReference type="PROSITE-ProRule" id="PRU00169"/>
    </source>
</evidence>
<evidence type="ECO:0000256" key="1">
    <source>
        <dbReference type="ARBA" id="ARBA00000085"/>
    </source>
</evidence>
<comment type="caution">
    <text evidence="18">The sequence shown here is derived from an EMBL/GenBank/DDBJ whole genome shotgun (WGS) entry which is preliminary data.</text>
</comment>
<dbReference type="PROSITE" id="PS50109">
    <property type="entry name" value="HIS_KIN"/>
    <property type="match status" value="1"/>
</dbReference>
<dbReference type="EC" id="2.7.13.3" evidence="3"/>
<evidence type="ECO:0000256" key="10">
    <source>
        <dbReference type="ARBA" id="ARBA00023012"/>
    </source>
</evidence>
<evidence type="ECO:0000256" key="5">
    <source>
        <dbReference type="ARBA" id="ARBA00022553"/>
    </source>
</evidence>
<protein>
    <recommendedName>
        <fullName evidence="3">histidine kinase</fullName>
        <ecNumber evidence="3">2.7.13.3</ecNumber>
    </recommendedName>
</protein>
<evidence type="ECO:0000259" key="14">
    <source>
        <dbReference type="PROSITE" id="PS50109"/>
    </source>
</evidence>